<dbReference type="PROSITE" id="PS51644">
    <property type="entry name" value="HTH_OST"/>
    <property type="match status" value="1"/>
</dbReference>
<accession>A0A4Q0PGE4</accession>
<feature type="domain" description="HTH OST-type" evidence="1">
    <location>
        <begin position="170"/>
        <end position="247"/>
    </location>
</feature>
<dbReference type="InterPro" id="IPR041966">
    <property type="entry name" value="LOTUS-like"/>
</dbReference>
<evidence type="ECO:0000259" key="1">
    <source>
        <dbReference type="PROSITE" id="PS51644"/>
    </source>
</evidence>
<dbReference type="GO" id="GO:0004540">
    <property type="term" value="F:RNA nuclease activity"/>
    <property type="evidence" value="ECO:0007669"/>
    <property type="project" value="InterPro"/>
</dbReference>
<comment type="caution">
    <text evidence="2">The sequence shown here is derived from an EMBL/GenBank/DDBJ whole genome shotgun (WGS) entry which is preliminary data.</text>
</comment>
<dbReference type="PANTHER" id="PTHR35811:SF1">
    <property type="entry name" value="HTH OST-TYPE DOMAIN-CONTAINING PROTEIN"/>
    <property type="match status" value="1"/>
</dbReference>
<proteinExistence type="predicted"/>
<dbReference type="EMBL" id="QOVK01000003">
    <property type="protein sequence ID" value="RXG25259.1"/>
    <property type="molecule type" value="Genomic_DNA"/>
</dbReference>
<dbReference type="CDD" id="cd10146">
    <property type="entry name" value="LabA_like_C"/>
    <property type="match status" value="1"/>
</dbReference>
<dbReference type="PANTHER" id="PTHR35811">
    <property type="entry name" value="SLR1870 PROTEIN"/>
    <property type="match status" value="1"/>
</dbReference>
<protein>
    <submittedName>
        <fullName evidence="2">Putative LabA/DUF88 family protein</fullName>
    </submittedName>
</protein>
<evidence type="ECO:0000313" key="3">
    <source>
        <dbReference type="Proteomes" id="UP000289859"/>
    </source>
</evidence>
<dbReference type="InterPro" id="IPR025605">
    <property type="entry name" value="OST-HTH/LOTUS_dom"/>
</dbReference>
<organism evidence="2 3">
    <name type="scientific">Leeuwenhoekiella polynyae</name>
    <dbReference type="NCBI Taxonomy" id="1550906"/>
    <lineage>
        <taxon>Bacteria</taxon>
        <taxon>Pseudomonadati</taxon>
        <taxon>Bacteroidota</taxon>
        <taxon>Flavobacteriia</taxon>
        <taxon>Flavobacteriales</taxon>
        <taxon>Flavobacteriaceae</taxon>
        <taxon>Leeuwenhoekiella</taxon>
    </lineage>
</organism>
<name>A0A4Q0PGE4_9FLAO</name>
<reference evidence="2 3" key="1">
    <citation type="submission" date="2018-07" db="EMBL/GenBank/DDBJ databases">
        <title>Leeuwenhoekiella genomics.</title>
        <authorList>
            <person name="Tahon G."/>
            <person name="Willems A."/>
        </authorList>
    </citation>
    <scope>NUCLEOTIDE SEQUENCE [LARGE SCALE GENOMIC DNA]</scope>
    <source>
        <strain evidence="2 3">LMG 29608</strain>
    </source>
</reference>
<gene>
    <name evidence="2" type="ORF">DSM02_1229</name>
</gene>
<dbReference type="Pfam" id="PF01936">
    <property type="entry name" value="NYN"/>
    <property type="match status" value="1"/>
</dbReference>
<dbReference type="CDD" id="cd11297">
    <property type="entry name" value="PIN_LabA-like_N_1"/>
    <property type="match status" value="1"/>
</dbReference>
<dbReference type="RefSeq" id="WP_205875100.1">
    <property type="nucleotide sequence ID" value="NZ_JBHUOO010000048.1"/>
</dbReference>
<dbReference type="Pfam" id="PF12872">
    <property type="entry name" value="OST-HTH"/>
    <property type="match status" value="1"/>
</dbReference>
<dbReference type="Gene3D" id="3.30.420.610">
    <property type="entry name" value="LOTUS domain-like"/>
    <property type="match status" value="1"/>
</dbReference>
<evidence type="ECO:0000313" key="2">
    <source>
        <dbReference type="EMBL" id="RXG25259.1"/>
    </source>
</evidence>
<dbReference type="AlphaFoldDB" id="A0A4Q0PGE4"/>
<dbReference type="Proteomes" id="UP000289859">
    <property type="component" value="Unassembled WGS sequence"/>
</dbReference>
<sequence length="248" mass="28058">MKDDKLAVLIDADNVPYANIREMLVEIAKYGNPTIKRIYADWTKPSLSGWKNVLLENAITPIQQYSYTQGKNSSDSALIIDAMDLLYAKKVSGFCIVSSDSDFTRLATRLREAGMFVMGFGEKKTPKPFITACDKFIYIEILKKQAPAPESSSTKSKQKTKSESSSVNKIDKELTTLIRESIDEISDENGWAFLGTLGSYIIKKKTDFDPRNYGFPKLFPLIKHLNTFEISEKETGDNNIRHIYVKNK</sequence>
<dbReference type="InterPro" id="IPR021139">
    <property type="entry name" value="NYN"/>
</dbReference>
<dbReference type="Gene3D" id="3.40.50.1010">
    <property type="entry name" value="5'-nuclease"/>
    <property type="match status" value="1"/>
</dbReference>
<keyword evidence="3" id="KW-1185">Reference proteome</keyword>